<feature type="transmembrane region" description="Helical" evidence="1">
    <location>
        <begin position="18"/>
        <end position="36"/>
    </location>
</feature>
<keyword evidence="1" id="KW-0472">Membrane</keyword>
<name>A0A5C7BBL3_9FLAO</name>
<dbReference type="SUPFAM" id="SSF56935">
    <property type="entry name" value="Porins"/>
    <property type="match status" value="2"/>
</dbReference>
<keyword evidence="1" id="KW-0812">Transmembrane</keyword>
<reference evidence="3 4" key="1">
    <citation type="submission" date="2019-08" db="EMBL/GenBank/DDBJ databases">
        <title>Genome of Psychroserpens burtonensis ACAM 167.</title>
        <authorList>
            <person name="Bowman J.P."/>
        </authorList>
    </citation>
    <scope>NUCLEOTIDE SEQUENCE [LARGE SCALE GENOMIC DNA]</scope>
    <source>
        <strain evidence="3 4">ACAM 167</strain>
    </source>
</reference>
<feature type="domain" description="Peptidase M56" evidence="2">
    <location>
        <begin position="2"/>
        <end position="94"/>
    </location>
</feature>
<sequence>MINHEKVHTKQWHSLDTLISHIACVLFWFNPIAWLYKRALQQNLEFIADHEAQHASLCEKSYQSVLLRTSLQLNQLPITNNFYTSLIKKRIVMLHQSKSNKINKLKMIFVIPLLGVFMMSFNTEDVYVEIDHRDSVENEVTNKIQDHLNVIFSKDNTDEYLLLTKKQLSKKGITFNYKGIKRNSQNEITAIKVFFESSSNSTEYKVSGKEPIKPFSFKIDESFSVTTIGKEDGKFMYTAENGETIVQSTGTNLYTIKKTDSIFIETKGHNLIKEKDSILTNSNSKNQSWISKDGTKTNINASENGKIRLMTTQSKAPLFVLNGKIVEKAVFENLDPDHIESVFVLKDKMATEKYGDRGKNGVVIVKTKKRNPWVIGDTFEVQTYKISEPNDSITNKFEEGIYKKTNEATTYKFTSEGSYTSEPIFIVDAQEVTKKKFKGLTPDNIESLDILKDEKALKFYGEKGKNGVIIVKTKAFSDAVKKYTINNSKEIIGYDDKSKNPIYIIDERVVSATEFKLVHPDNIKSMTVLKSKNALAVYGEKGKNGAVIIITKSPNYLNRNSESKIIEVKKDSPWKVTTTQVTGVYYTGDNGEKSAELVISKTSTDSFLEKQKQELKKHGIDAKFSKVRRNKAGVITGIKISLNDDNGSKSSASWKGEKKGIPDIFMGKSKDDSLVLREIGDYFTTKQ</sequence>
<evidence type="ECO:0000259" key="2">
    <source>
        <dbReference type="Pfam" id="PF05569"/>
    </source>
</evidence>
<dbReference type="Pfam" id="PF05569">
    <property type="entry name" value="Peptidase_M56"/>
    <property type="match status" value="1"/>
</dbReference>
<comment type="caution">
    <text evidence="3">The sequence shown here is derived from an EMBL/GenBank/DDBJ whole genome shotgun (WGS) entry which is preliminary data.</text>
</comment>
<dbReference type="InterPro" id="IPR037066">
    <property type="entry name" value="Plug_dom_sf"/>
</dbReference>
<keyword evidence="1" id="KW-1133">Transmembrane helix</keyword>
<dbReference type="InterPro" id="IPR008756">
    <property type="entry name" value="Peptidase_M56"/>
</dbReference>
<organism evidence="3 4">
    <name type="scientific">Psychroserpens burtonensis</name>
    <dbReference type="NCBI Taxonomy" id="49278"/>
    <lineage>
        <taxon>Bacteria</taxon>
        <taxon>Pseudomonadati</taxon>
        <taxon>Bacteroidota</taxon>
        <taxon>Flavobacteriia</taxon>
        <taxon>Flavobacteriales</taxon>
        <taxon>Flavobacteriaceae</taxon>
        <taxon>Psychroserpens</taxon>
    </lineage>
</organism>
<protein>
    <recommendedName>
        <fullName evidence="2">Peptidase M56 domain-containing protein</fullName>
    </recommendedName>
</protein>
<keyword evidence="4" id="KW-1185">Reference proteome</keyword>
<dbReference type="EMBL" id="VOSB01000007">
    <property type="protein sequence ID" value="TXE18563.1"/>
    <property type="molecule type" value="Genomic_DNA"/>
</dbReference>
<dbReference type="STRING" id="1123037.GCA_000425305_02009"/>
<proteinExistence type="predicted"/>
<evidence type="ECO:0000256" key="1">
    <source>
        <dbReference type="SAM" id="Phobius"/>
    </source>
</evidence>
<dbReference type="OrthoDB" id="1522859at2"/>
<dbReference type="Gene3D" id="2.170.130.10">
    <property type="entry name" value="TonB-dependent receptor, plug domain"/>
    <property type="match status" value="3"/>
</dbReference>
<dbReference type="Proteomes" id="UP000321938">
    <property type="component" value="Unassembled WGS sequence"/>
</dbReference>
<accession>A0A5C7BBL3</accession>
<evidence type="ECO:0000313" key="3">
    <source>
        <dbReference type="EMBL" id="TXE18563.1"/>
    </source>
</evidence>
<dbReference type="AlphaFoldDB" id="A0A5C7BBL3"/>
<gene>
    <name evidence="3" type="ORF">ES692_05845</name>
</gene>
<evidence type="ECO:0000313" key="4">
    <source>
        <dbReference type="Proteomes" id="UP000321938"/>
    </source>
</evidence>